<dbReference type="KEGG" id="tps:THAPSDRAFT_24599"/>
<evidence type="ECO:0000313" key="5">
    <source>
        <dbReference type="EMBL" id="EED89239.1"/>
    </source>
</evidence>
<sequence>MGDQPTRFQRRPSVSSSPYDTSLSFAKLLSVTADNKAPSKSQLDNDEEDLHASSPDLSPRQAKANKFLFDFLSPNPNRKSPTSTPSTSESTNASQRSFSSAYKPRQQSSSDEERTKAWKSKQQQKTRGRRHPFDKVSPEEHNAMLKRLIEQRRAIILAESQSSVEDDGVSMGSYGKSDEDDESGEHSSKSKSTGRPKSILRRSSYSDLSHSCHEFVHGKGLNNIEQSGSGREGDGGGITKEMISMAFAHSMTNVTESPPPPAYKPFSVKSAPSSVTFREVSIATLHKDGSYTPQVRTIQLDSALPQRRRGPRRLTTGATFAEHEELLKRLREKHSNKKEYVSASPMKDKHDESDLQADQNASPTTSSVRVSRRASISSLYPAKRDTAHYDTATDDDNDVHAIPPKPHAVRSVKRRSSTETLCEQYNWDCSDDVSRNAIVSEYTLGDTVSEDDTSAFQAADDTMQSVSSLQQHDFAFVQRSSGDFTYSIVAARFKSPKTGEEVMLFVIDDSGGIKTIGESRWESCIRCCRKKMDAKCQDDDNTVETQPTEGMMQFENLPPPPIERDANEGLDEDASESSSLSSRPLRSLSDVHHPLSSLLQSDTPPTNTIQHQNHKSMTSPKSHLSQRALLDPSTIVTCPDGTTCENSSKCTPHPYKEGSYMCDCFSVNHANIAKGGSGSAVQFAGLYCEHRATTYCQSSGGVSFHAFCTNNGVCKSYVGKDEEHAGCKCPRGYEGEYCQFIEGSVPSDWELGNMNPLLSSYNTQNDALGGGAIAGIVVGSLFGFAMMGGLLALFLVGGGAHKERIVGKLRRSSGKEMDTGDHTTNGGNSAFVGGRSVYKKKTSTSSFVTPDTMEADGGVLTEAMEDQHQQLHQQMGESPTKGMVLQEVDLNDLPSSLDEDHKSEESPGIV</sequence>
<dbReference type="RefSeq" id="XP_002293503.1">
    <property type="nucleotide sequence ID" value="XM_002293467.1"/>
</dbReference>
<keyword evidence="1" id="KW-1015">Disulfide bond</keyword>
<comment type="caution">
    <text evidence="1">Lacks conserved residue(s) required for the propagation of feature annotation.</text>
</comment>
<evidence type="ECO:0000256" key="1">
    <source>
        <dbReference type="PROSITE-ProRule" id="PRU00076"/>
    </source>
</evidence>
<feature type="region of interest" description="Disordered" evidence="2">
    <location>
        <begin position="1"/>
        <end position="145"/>
    </location>
</feature>
<proteinExistence type="predicted"/>
<organism evidence="5 6">
    <name type="scientific">Thalassiosira pseudonana</name>
    <name type="common">Marine diatom</name>
    <name type="synonym">Cyclotella nana</name>
    <dbReference type="NCBI Taxonomy" id="35128"/>
    <lineage>
        <taxon>Eukaryota</taxon>
        <taxon>Sar</taxon>
        <taxon>Stramenopiles</taxon>
        <taxon>Ochrophyta</taxon>
        <taxon>Bacillariophyta</taxon>
        <taxon>Coscinodiscophyceae</taxon>
        <taxon>Thalassiosirophycidae</taxon>
        <taxon>Thalassiosirales</taxon>
        <taxon>Thalassiosiraceae</taxon>
        <taxon>Thalassiosira</taxon>
    </lineage>
</organism>
<protein>
    <recommendedName>
        <fullName evidence="4">EGF-like domain-containing protein</fullName>
    </recommendedName>
</protein>
<dbReference type="HOGENOM" id="CLU_319470_0_0_1"/>
<feature type="compositionally biased region" description="Basic residues" evidence="2">
    <location>
        <begin position="117"/>
        <end position="130"/>
    </location>
</feature>
<name>B8CB16_THAPS</name>
<dbReference type="PROSITE" id="PS01186">
    <property type="entry name" value="EGF_2"/>
    <property type="match status" value="1"/>
</dbReference>
<dbReference type="EMBL" id="CM000648">
    <property type="protein sequence ID" value="EED89239.1"/>
    <property type="molecule type" value="Genomic_DNA"/>
</dbReference>
<dbReference type="InterPro" id="IPR000742">
    <property type="entry name" value="EGF"/>
</dbReference>
<feature type="compositionally biased region" description="Polar residues" evidence="2">
    <location>
        <begin position="95"/>
        <end position="109"/>
    </location>
</feature>
<feature type="region of interest" description="Disordered" evidence="2">
    <location>
        <begin position="868"/>
        <end position="910"/>
    </location>
</feature>
<feature type="compositionally biased region" description="Polar residues" evidence="2">
    <location>
        <begin position="597"/>
        <end position="625"/>
    </location>
</feature>
<keyword evidence="3" id="KW-0812">Transmembrane</keyword>
<feature type="region of interest" description="Disordered" evidence="2">
    <location>
        <begin position="536"/>
        <end position="626"/>
    </location>
</feature>
<keyword evidence="1" id="KW-0245">EGF-like domain</keyword>
<feature type="domain" description="EGF-like" evidence="4">
    <location>
        <begin position="698"/>
        <end position="739"/>
    </location>
</feature>
<dbReference type="eggNOG" id="ENOG502QYNX">
    <property type="taxonomic scope" value="Eukaryota"/>
</dbReference>
<keyword evidence="6" id="KW-1185">Reference proteome</keyword>
<feature type="region of interest" description="Disordered" evidence="2">
    <location>
        <begin position="329"/>
        <end position="415"/>
    </location>
</feature>
<dbReference type="Proteomes" id="UP000001449">
    <property type="component" value="Chromosome 13"/>
</dbReference>
<feature type="compositionally biased region" description="Basic and acidic residues" evidence="2">
    <location>
        <begin position="131"/>
        <end position="145"/>
    </location>
</feature>
<feature type="transmembrane region" description="Helical" evidence="3">
    <location>
        <begin position="772"/>
        <end position="796"/>
    </location>
</feature>
<evidence type="ECO:0000313" key="6">
    <source>
        <dbReference type="Proteomes" id="UP000001449"/>
    </source>
</evidence>
<feature type="compositionally biased region" description="Low complexity" evidence="2">
    <location>
        <begin position="576"/>
        <end position="588"/>
    </location>
</feature>
<accession>B8CB16</accession>
<dbReference type="PROSITE" id="PS50026">
    <property type="entry name" value="EGF_3"/>
    <property type="match status" value="1"/>
</dbReference>
<dbReference type="AlphaFoldDB" id="B8CB16"/>
<dbReference type="PaxDb" id="35128-Thaps24599"/>
<evidence type="ECO:0000259" key="4">
    <source>
        <dbReference type="PROSITE" id="PS50026"/>
    </source>
</evidence>
<feature type="region of interest" description="Disordered" evidence="2">
    <location>
        <begin position="158"/>
        <end position="204"/>
    </location>
</feature>
<dbReference type="PROSITE" id="PS00022">
    <property type="entry name" value="EGF_1"/>
    <property type="match status" value="1"/>
</dbReference>
<feature type="disulfide bond" evidence="1">
    <location>
        <begin position="729"/>
        <end position="738"/>
    </location>
</feature>
<dbReference type="GeneID" id="7452979"/>
<keyword evidence="3" id="KW-0472">Membrane</keyword>
<feature type="compositionally biased region" description="Polar residues" evidence="2">
    <location>
        <begin position="12"/>
        <end position="24"/>
    </location>
</feature>
<evidence type="ECO:0000256" key="2">
    <source>
        <dbReference type="SAM" id="MobiDB-lite"/>
    </source>
</evidence>
<feature type="compositionally biased region" description="Low complexity" evidence="2">
    <location>
        <begin position="73"/>
        <end position="94"/>
    </location>
</feature>
<feature type="compositionally biased region" description="Basic and acidic residues" evidence="2">
    <location>
        <begin position="898"/>
        <end position="910"/>
    </location>
</feature>
<evidence type="ECO:0000256" key="3">
    <source>
        <dbReference type="SAM" id="Phobius"/>
    </source>
</evidence>
<reference evidence="5 6" key="2">
    <citation type="journal article" date="2008" name="Nature">
        <title>The Phaeodactylum genome reveals the evolutionary history of diatom genomes.</title>
        <authorList>
            <person name="Bowler C."/>
            <person name="Allen A.E."/>
            <person name="Badger J.H."/>
            <person name="Grimwood J."/>
            <person name="Jabbari K."/>
            <person name="Kuo A."/>
            <person name="Maheswari U."/>
            <person name="Martens C."/>
            <person name="Maumus F."/>
            <person name="Otillar R.P."/>
            <person name="Rayko E."/>
            <person name="Salamov A."/>
            <person name="Vandepoele K."/>
            <person name="Beszteri B."/>
            <person name="Gruber A."/>
            <person name="Heijde M."/>
            <person name="Katinka M."/>
            <person name="Mock T."/>
            <person name="Valentin K."/>
            <person name="Verret F."/>
            <person name="Berges J.A."/>
            <person name="Brownlee C."/>
            <person name="Cadoret J.P."/>
            <person name="Chiovitti A."/>
            <person name="Choi C.J."/>
            <person name="Coesel S."/>
            <person name="De Martino A."/>
            <person name="Detter J.C."/>
            <person name="Durkin C."/>
            <person name="Falciatore A."/>
            <person name="Fournet J."/>
            <person name="Haruta M."/>
            <person name="Huysman M.J."/>
            <person name="Jenkins B.D."/>
            <person name="Jiroutova K."/>
            <person name="Jorgensen R.E."/>
            <person name="Joubert Y."/>
            <person name="Kaplan A."/>
            <person name="Kroger N."/>
            <person name="Kroth P.G."/>
            <person name="La Roche J."/>
            <person name="Lindquist E."/>
            <person name="Lommer M."/>
            <person name="Martin-Jezequel V."/>
            <person name="Lopez P.J."/>
            <person name="Lucas S."/>
            <person name="Mangogna M."/>
            <person name="McGinnis K."/>
            <person name="Medlin L.K."/>
            <person name="Montsant A."/>
            <person name="Oudot-Le Secq M.P."/>
            <person name="Napoli C."/>
            <person name="Obornik M."/>
            <person name="Parker M.S."/>
            <person name="Petit J.L."/>
            <person name="Porcel B.M."/>
            <person name="Poulsen N."/>
            <person name="Robison M."/>
            <person name="Rychlewski L."/>
            <person name="Rynearson T.A."/>
            <person name="Schmutz J."/>
            <person name="Shapiro H."/>
            <person name="Siaut M."/>
            <person name="Stanley M."/>
            <person name="Sussman M.R."/>
            <person name="Taylor A.R."/>
            <person name="Vardi A."/>
            <person name="von Dassow P."/>
            <person name="Vyverman W."/>
            <person name="Willis A."/>
            <person name="Wyrwicz L.S."/>
            <person name="Rokhsar D.S."/>
            <person name="Weissenbach J."/>
            <person name="Armbrust E.V."/>
            <person name="Green B.R."/>
            <person name="Van de Peer Y."/>
            <person name="Grigoriev I.V."/>
        </authorList>
    </citation>
    <scope>NUCLEOTIDE SEQUENCE [LARGE SCALE GENOMIC DNA]</scope>
    <source>
        <strain evidence="5 6">CCMP1335</strain>
    </source>
</reference>
<dbReference type="InParanoid" id="B8CB16"/>
<feature type="compositionally biased region" description="Low complexity" evidence="2">
    <location>
        <begin position="361"/>
        <end position="378"/>
    </location>
</feature>
<keyword evidence="3" id="KW-1133">Transmembrane helix</keyword>
<feature type="region of interest" description="Disordered" evidence="2">
    <location>
        <begin position="811"/>
        <end position="831"/>
    </location>
</feature>
<gene>
    <name evidence="5" type="ORF">THAPSDRAFT_24599</name>
</gene>
<reference evidence="5 6" key="1">
    <citation type="journal article" date="2004" name="Science">
        <title>The genome of the diatom Thalassiosira pseudonana: ecology, evolution, and metabolism.</title>
        <authorList>
            <person name="Armbrust E.V."/>
            <person name="Berges J.A."/>
            <person name="Bowler C."/>
            <person name="Green B.R."/>
            <person name="Martinez D."/>
            <person name="Putnam N.H."/>
            <person name="Zhou S."/>
            <person name="Allen A.E."/>
            <person name="Apt K.E."/>
            <person name="Bechner M."/>
            <person name="Brzezinski M.A."/>
            <person name="Chaal B.K."/>
            <person name="Chiovitti A."/>
            <person name="Davis A.K."/>
            <person name="Demarest M.S."/>
            <person name="Detter J.C."/>
            <person name="Glavina T."/>
            <person name="Goodstein D."/>
            <person name="Hadi M.Z."/>
            <person name="Hellsten U."/>
            <person name="Hildebrand M."/>
            <person name="Jenkins B.D."/>
            <person name="Jurka J."/>
            <person name="Kapitonov V.V."/>
            <person name="Kroger N."/>
            <person name="Lau W.W."/>
            <person name="Lane T.W."/>
            <person name="Larimer F.W."/>
            <person name="Lippmeier J.C."/>
            <person name="Lucas S."/>
            <person name="Medina M."/>
            <person name="Montsant A."/>
            <person name="Obornik M."/>
            <person name="Parker M.S."/>
            <person name="Palenik B."/>
            <person name="Pazour G.J."/>
            <person name="Richardson P.M."/>
            <person name="Rynearson T.A."/>
            <person name="Saito M.A."/>
            <person name="Schwartz D.C."/>
            <person name="Thamatrakoln K."/>
            <person name="Valentin K."/>
            <person name="Vardi A."/>
            <person name="Wilkerson F.P."/>
            <person name="Rokhsar D.S."/>
        </authorList>
    </citation>
    <scope>NUCLEOTIDE SEQUENCE [LARGE SCALE GENOMIC DNA]</scope>
    <source>
        <strain evidence="5 6">CCMP1335</strain>
    </source>
</reference>